<evidence type="ECO:0000313" key="2">
    <source>
        <dbReference type="Proteomes" id="UP001160148"/>
    </source>
</evidence>
<keyword evidence="2" id="KW-1185">Reference proteome</keyword>
<dbReference type="Proteomes" id="UP001160148">
    <property type="component" value="Unassembled WGS sequence"/>
</dbReference>
<accession>A0AAV0WEH7</accession>
<reference evidence="1 2" key="1">
    <citation type="submission" date="2023-01" db="EMBL/GenBank/DDBJ databases">
        <authorList>
            <person name="Whitehead M."/>
        </authorList>
    </citation>
    <scope>NUCLEOTIDE SEQUENCE [LARGE SCALE GENOMIC DNA]</scope>
</reference>
<dbReference type="EMBL" id="CARXXK010000002">
    <property type="protein sequence ID" value="CAI6353966.1"/>
    <property type="molecule type" value="Genomic_DNA"/>
</dbReference>
<sequence>MWYGCANRIRTNLAIPPEHCNFWSDSSAALSCIAIPPTEKETCIANRIIEIQQLTWQANWYHISTRENRADLISSGAFSSQLIGTNLWWNGPEWLSREPGQLLTKLVTNRAPTVLVTQQNPVEQSWLHKYSSFEKLVRVTAFCLRFQTNLAKSKHITIAEFQNKSKAILKFVQRAQYDNEIKDVQNGQEVKKTSTLRHLRHFLDNDGLLRGKGRLEN</sequence>
<proteinExistence type="predicted"/>
<dbReference type="AlphaFoldDB" id="A0AAV0WEH7"/>
<name>A0AAV0WEH7_9HEMI</name>
<evidence type="ECO:0000313" key="1">
    <source>
        <dbReference type="EMBL" id="CAI6353966.1"/>
    </source>
</evidence>
<dbReference type="PANTHER" id="PTHR47331">
    <property type="entry name" value="PHD-TYPE DOMAIN-CONTAINING PROTEIN"/>
    <property type="match status" value="1"/>
</dbReference>
<gene>
    <name evidence="1" type="ORF">MEUPH1_LOCUS10023</name>
</gene>
<comment type="caution">
    <text evidence="1">The sequence shown here is derived from an EMBL/GenBank/DDBJ whole genome shotgun (WGS) entry which is preliminary data.</text>
</comment>
<organism evidence="1 2">
    <name type="scientific">Macrosiphum euphorbiae</name>
    <name type="common">potato aphid</name>
    <dbReference type="NCBI Taxonomy" id="13131"/>
    <lineage>
        <taxon>Eukaryota</taxon>
        <taxon>Metazoa</taxon>
        <taxon>Ecdysozoa</taxon>
        <taxon>Arthropoda</taxon>
        <taxon>Hexapoda</taxon>
        <taxon>Insecta</taxon>
        <taxon>Pterygota</taxon>
        <taxon>Neoptera</taxon>
        <taxon>Paraneoptera</taxon>
        <taxon>Hemiptera</taxon>
        <taxon>Sternorrhyncha</taxon>
        <taxon>Aphidomorpha</taxon>
        <taxon>Aphidoidea</taxon>
        <taxon>Aphididae</taxon>
        <taxon>Macrosiphini</taxon>
        <taxon>Macrosiphum</taxon>
    </lineage>
</organism>
<protein>
    <submittedName>
        <fullName evidence="1">Uncharacterized protein</fullName>
    </submittedName>
</protein>